<dbReference type="InterPro" id="IPR023631">
    <property type="entry name" value="Amidase_dom"/>
</dbReference>
<accession>A0ABT0N5X9</accession>
<protein>
    <submittedName>
        <fullName evidence="2">Amidase</fullName>
    </submittedName>
</protein>
<dbReference type="Proteomes" id="UP001202831">
    <property type="component" value="Unassembled WGS sequence"/>
</dbReference>
<dbReference type="Gene3D" id="3.90.1300.10">
    <property type="entry name" value="Amidase signature (AS) domain"/>
    <property type="match status" value="1"/>
</dbReference>
<organism evidence="2 3">
    <name type="scientific">Shewanella corallii</name>
    <dbReference type="NCBI Taxonomy" id="560080"/>
    <lineage>
        <taxon>Bacteria</taxon>
        <taxon>Pseudomonadati</taxon>
        <taxon>Pseudomonadota</taxon>
        <taxon>Gammaproteobacteria</taxon>
        <taxon>Alteromonadales</taxon>
        <taxon>Shewanellaceae</taxon>
        <taxon>Shewanella</taxon>
    </lineage>
</organism>
<comment type="caution">
    <text evidence="2">The sequence shown here is derived from an EMBL/GenBank/DDBJ whole genome shotgun (WGS) entry which is preliminary data.</text>
</comment>
<dbReference type="PANTHER" id="PTHR11895:SF151">
    <property type="entry name" value="GLUTAMYL-TRNA(GLN) AMIDOTRANSFERASE SUBUNIT A"/>
    <property type="match status" value="1"/>
</dbReference>
<sequence>MDTTQTTNPEQAFKEKIQTQYLRAEAYQQHWAYITYQGVPDSSLPFKQSELPLQGMTLAVKDNIDVAGMPTTAGTRALLSNVPGKDASVVSRVKNAGAVINGKANMHELAYGITSINPAFGAVANAHNPLYFAGGSSGGTAVAIALGLADAGLGTDTGGSSRIPAALNGIVGFRPTTGRYPNDGLILISETRDTVGPLAKDVSTVAKLDSVLAGESDLSLPVPDVNDVRLGVPDSYFYDELSPEVDAAMTSLLELLAQSGITLVPVDVAGLEELNNHVSFPVVMYESARHIKAIVEQRLPSMGLEDFISQISSEDVRGLVSGLYSEPTPETVYREAIEVYRPKLQQLYQQLFDDNKLDALIFPTTSRPADTIADSVTHVSVNGEMRPTFTTYIRNTDPASNAGIPGIALPIGKTDNNLPLSVELDGAAGSDRHLLAVALLIETLLSTNND</sequence>
<evidence type="ECO:0000259" key="1">
    <source>
        <dbReference type="Pfam" id="PF01425"/>
    </source>
</evidence>
<proteinExistence type="predicted"/>
<dbReference type="SUPFAM" id="SSF75304">
    <property type="entry name" value="Amidase signature (AS) enzymes"/>
    <property type="match status" value="1"/>
</dbReference>
<dbReference type="Pfam" id="PF01425">
    <property type="entry name" value="Amidase"/>
    <property type="match status" value="1"/>
</dbReference>
<feature type="domain" description="Amidase" evidence="1">
    <location>
        <begin position="45"/>
        <end position="435"/>
    </location>
</feature>
<evidence type="ECO:0000313" key="2">
    <source>
        <dbReference type="EMBL" id="MCL2913291.1"/>
    </source>
</evidence>
<dbReference type="EMBL" id="JAKIKT010000002">
    <property type="protein sequence ID" value="MCL2913291.1"/>
    <property type="molecule type" value="Genomic_DNA"/>
</dbReference>
<keyword evidence="3" id="KW-1185">Reference proteome</keyword>
<evidence type="ECO:0000313" key="3">
    <source>
        <dbReference type="Proteomes" id="UP001202831"/>
    </source>
</evidence>
<dbReference type="InterPro" id="IPR036928">
    <property type="entry name" value="AS_sf"/>
</dbReference>
<gene>
    <name evidence="2" type="ORF">L2725_05755</name>
</gene>
<dbReference type="InterPro" id="IPR000120">
    <property type="entry name" value="Amidase"/>
</dbReference>
<name>A0ABT0N5X9_9GAMM</name>
<reference evidence="2 3" key="1">
    <citation type="submission" date="2022-01" db="EMBL/GenBank/DDBJ databases">
        <title>Whole genome-based taxonomy of the Shewanellaceae.</title>
        <authorList>
            <person name="Martin-Rodriguez A.J."/>
        </authorList>
    </citation>
    <scope>NUCLEOTIDE SEQUENCE [LARGE SCALE GENOMIC DNA]</scope>
    <source>
        <strain evidence="2 3">DSM 21332</strain>
    </source>
</reference>
<dbReference type="PANTHER" id="PTHR11895">
    <property type="entry name" value="TRANSAMIDASE"/>
    <property type="match status" value="1"/>
</dbReference>
<dbReference type="RefSeq" id="WP_249248104.1">
    <property type="nucleotide sequence ID" value="NZ_JAKIKT010000002.1"/>
</dbReference>